<dbReference type="EMBL" id="PGOL01000817">
    <property type="protein sequence ID" value="PKI64470.1"/>
    <property type="molecule type" value="Genomic_DNA"/>
</dbReference>
<sequence>MVLKITGGPVVLSGISGSRTGGHVIEQENACVYEKSRPHDTNYQKLVVGVDGSLGVVMTPKEPRNRSFRPEVVQEGLVHPDLSRLKSSLNSS</sequence>
<protein>
    <submittedName>
        <fullName evidence="1">Uncharacterized protein</fullName>
    </submittedName>
</protein>
<evidence type="ECO:0000313" key="2">
    <source>
        <dbReference type="Proteomes" id="UP000233551"/>
    </source>
</evidence>
<gene>
    <name evidence="1" type="ORF">CRG98_015144</name>
</gene>
<evidence type="ECO:0000313" key="1">
    <source>
        <dbReference type="EMBL" id="PKI64470.1"/>
    </source>
</evidence>
<proteinExistence type="predicted"/>
<organism evidence="1 2">
    <name type="scientific">Punica granatum</name>
    <name type="common">Pomegranate</name>
    <dbReference type="NCBI Taxonomy" id="22663"/>
    <lineage>
        <taxon>Eukaryota</taxon>
        <taxon>Viridiplantae</taxon>
        <taxon>Streptophyta</taxon>
        <taxon>Embryophyta</taxon>
        <taxon>Tracheophyta</taxon>
        <taxon>Spermatophyta</taxon>
        <taxon>Magnoliopsida</taxon>
        <taxon>eudicotyledons</taxon>
        <taxon>Gunneridae</taxon>
        <taxon>Pentapetalae</taxon>
        <taxon>rosids</taxon>
        <taxon>malvids</taxon>
        <taxon>Myrtales</taxon>
        <taxon>Lythraceae</taxon>
        <taxon>Punica</taxon>
    </lineage>
</organism>
<comment type="caution">
    <text evidence="1">The sequence shown here is derived from an EMBL/GenBank/DDBJ whole genome shotgun (WGS) entry which is preliminary data.</text>
</comment>
<name>A0A2I0K8F2_PUNGR</name>
<dbReference type="Proteomes" id="UP000233551">
    <property type="component" value="Unassembled WGS sequence"/>
</dbReference>
<accession>A0A2I0K8F2</accession>
<keyword evidence="2" id="KW-1185">Reference proteome</keyword>
<dbReference type="AlphaFoldDB" id="A0A2I0K8F2"/>
<reference evidence="1 2" key="1">
    <citation type="submission" date="2017-11" db="EMBL/GenBank/DDBJ databases">
        <title>De-novo sequencing of pomegranate (Punica granatum L.) genome.</title>
        <authorList>
            <person name="Akparov Z."/>
            <person name="Amiraslanov A."/>
            <person name="Hajiyeva S."/>
            <person name="Abbasov M."/>
            <person name="Kaur K."/>
            <person name="Hamwieh A."/>
            <person name="Solovyev V."/>
            <person name="Salamov A."/>
            <person name="Braich B."/>
            <person name="Kosarev P."/>
            <person name="Mahmoud A."/>
            <person name="Hajiyev E."/>
            <person name="Babayeva S."/>
            <person name="Izzatullayeva V."/>
            <person name="Mammadov A."/>
            <person name="Mammadov A."/>
            <person name="Sharifova S."/>
            <person name="Ojaghi J."/>
            <person name="Eynullazada K."/>
            <person name="Bayramov B."/>
            <person name="Abdulazimova A."/>
            <person name="Shahmuradov I."/>
        </authorList>
    </citation>
    <scope>NUCLEOTIDE SEQUENCE [LARGE SCALE GENOMIC DNA]</scope>
    <source>
        <strain evidence="2">cv. AG2017</strain>
        <tissue evidence="1">Leaf</tissue>
    </source>
</reference>